<dbReference type="AlphaFoldDB" id="A0A4R7VFD0"/>
<comment type="caution">
    <text evidence="2">The sequence shown here is derived from an EMBL/GenBank/DDBJ whole genome shotgun (WGS) entry which is preliminary data.</text>
</comment>
<dbReference type="Proteomes" id="UP000294927">
    <property type="component" value="Unassembled WGS sequence"/>
</dbReference>
<evidence type="ECO:0000313" key="3">
    <source>
        <dbReference type="Proteomes" id="UP000294927"/>
    </source>
</evidence>
<keyword evidence="3" id="KW-1185">Reference proteome</keyword>
<gene>
    <name evidence="2" type="ORF">CLV71_10930</name>
</gene>
<dbReference type="PANTHER" id="PTHR33627">
    <property type="entry name" value="TRANSPOSASE"/>
    <property type="match status" value="1"/>
</dbReference>
<accession>A0A4R7VFD0</accession>
<dbReference type="RefSeq" id="WP_166664233.1">
    <property type="nucleotide sequence ID" value="NZ_SOCP01000009.1"/>
</dbReference>
<dbReference type="Pfam" id="PF13546">
    <property type="entry name" value="DDE_5"/>
    <property type="match status" value="1"/>
</dbReference>
<dbReference type="InterPro" id="IPR038721">
    <property type="entry name" value="IS701-like_DDE_dom"/>
</dbReference>
<evidence type="ECO:0000313" key="2">
    <source>
        <dbReference type="EMBL" id="TDV47795.1"/>
    </source>
</evidence>
<name>A0A4R7VFD0_9PSEU</name>
<organism evidence="2 3">
    <name type="scientific">Actinophytocola oryzae</name>
    <dbReference type="NCBI Taxonomy" id="502181"/>
    <lineage>
        <taxon>Bacteria</taxon>
        <taxon>Bacillati</taxon>
        <taxon>Actinomycetota</taxon>
        <taxon>Actinomycetes</taxon>
        <taxon>Pseudonocardiales</taxon>
        <taxon>Pseudonocardiaceae</taxon>
    </lineage>
</organism>
<proteinExistence type="predicted"/>
<dbReference type="PANTHER" id="PTHR33627:SF1">
    <property type="entry name" value="TRANSPOSASE"/>
    <property type="match status" value="1"/>
</dbReference>
<feature type="domain" description="Transposase IS701-like DDE" evidence="1">
    <location>
        <begin position="13"/>
        <end position="212"/>
    </location>
</feature>
<sequence>MGRTTLDELCEVVFASLPRADQRARGAAYLRGLLAAPGRKSIRNIAAASGGPEQGLHHFVSDSTWPWVPVRRALAGFVAARVEPSALVVRTMVVPKAGKESVGVGRRFDAALGKTFNAQQAVGVWVASERVSSPVAWRLHLSRTWLADDRRGAETVGECAVAALREVPRRLARPVVLDARATPAAATVRGLARAGVAFVVRVDTTLRLSVPGPVLPGHESVPADWPMAAVRDLRRRVGWVDVTGVPRTVLAAVVPVTLPGAGALRLLGVADRGAWPEELWLTNLPAPPATVLRLARLTGRVDHDRAEIADRVGIRDYAGRSFAGWHRHVTLASAAHAVVAVAPRMRLAS</sequence>
<reference evidence="2 3" key="1">
    <citation type="submission" date="2019-03" db="EMBL/GenBank/DDBJ databases">
        <title>Genomic Encyclopedia of Archaeal and Bacterial Type Strains, Phase II (KMG-II): from individual species to whole genera.</title>
        <authorList>
            <person name="Goeker M."/>
        </authorList>
    </citation>
    <scope>NUCLEOTIDE SEQUENCE [LARGE SCALE GENOMIC DNA]</scope>
    <source>
        <strain evidence="2 3">DSM 45499</strain>
    </source>
</reference>
<dbReference type="EMBL" id="SOCP01000009">
    <property type="protein sequence ID" value="TDV47795.1"/>
    <property type="molecule type" value="Genomic_DNA"/>
</dbReference>
<evidence type="ECO:0000259" key="1">
    <source>
        <dbReference type="Pfam" id="PF13546"/>
    </source>
</evidence>
<dbReference type="InterPro" id="IPR039365">
    <property type="entry name" value="IS701-like"/>
</dbReference>
<protein>
    <submittedName>
        <fullName evidence="2">SRSO17 transposase</fullName>
    </submittedName>
</protein>